<keyword evidence="7" id="KW-0067">ATP-binding</keyword>
<reference evidence="13" key="1">
    <citation type="submission" date="2022-01" db="EMBL/GenBank/DDBJ databases">
        <authorList>
            <person name="King R."/>
        </authorList>
    </citation>
    <scope>NUCLEOTIDE SEQUENCE</scope>
</reference>
<feature type="domain" description="ABC transmembrane type-1" evidence="12">
    <location>
        <begin position="706"/>
        <end position="1001"/>
    </location>
</feature>
<dbReference type="FunFam" id="1.20.1560.10:FF:000026">
    <property type="entry name" value="Multidrug resistance-associated protein lethal(2)03659"/>
    <property type="match status" value="1"/>
</dbReference>
<accession>A0A9N9TAW7</accession>
<dbReference type="SMART" id="SM00382">
    <property type="entry name" value="AAA"/>
    <property type="match status" value="2"/>
</dbReference>
<dbReference type="PANTHER" id="PTHR24223">
    <property type="entry name" value="ATP-BINDING CASSETTE SUB-FAMILY C"/>
    <property type="match status" value="1"/>
</dbReference>
<dbReference type="CDD" id="cd18579">
    <property type="entry name" value="ABC_6TM_ABCC_D1"/>
    <property type="match status" value="1"/>
</dbReference>
<sequence length="1296" mass="145901">MDATTEVDNPNPREKANIFSIIFFVYTLPIFKKGVKKDFEAEDLYNTLESDRSSDLGSTLERNWIKQKSKPNNKKPKLLHAVWNTYWIEYLRLGILVFLTDIVLRVSQPYVLGLLLDYYNPQSSTSKEQALGYAGLIVAFNAFSSFIRNQFSINAKHVGMRARVAASSLIYRKALKLSNVALGKNSVGKIVNLLSNDVNRFDMAPQLIHQLWVGPLTAIAVMYIIFRDIGMSCMAGIVTIILMSPLQAYIGRLSAKYRRKTALKTDERIRLMDEVITGIQVIKMYAWEKPFAKLIALARKAEINIIKRGQYVRGIFMAFNMFNNRFALFATLATMVFQEQAITASRVYVYMSYYQILANTLAGSFVNSITQYAELMVSINRMQDFLESEEHQQPRLLSRGLSSDGSKDMVVLKDVTAVYDESSSEPALKNINIRMGSDFLLGVMGPVGSGKSSLLQTLLGETSIIQGGLTINGTISYASQEPWIFSATIRQNILFGSPFDQKRYDRVIRVCELQKDINQFADRDFTVIGENGANLSGGQKARVNLARAIYKEADIYLLDDPLSAVDIMVSKVLYEDCIQGFLSGKTRILVTHQVHYLNTADHVIVLNGGNIEIEGTYSELVKSENPLTVHLTEEENEIIKRQLSISEASVDGDERKTSVKNTPPTVNGKIKDVSKQMQEKTSKGTIEGSLLWKYFRSGLSVFEMMFLVALLGTAQGAASLNDWYMSFWTNAEEARTLNLTNSTLNSEYPTTIWSSNTYLILYSGILAVCLITTMLRSILYYKFIMTCAEKMHGALYRGVTSTYMSFFDQNPSGRILNRFSKDIGTVDEGLPAMLFMSTRTLLGMVGHLALVLYVNPYTLIIVAILTLIFSFVRHIYLRSSNNIKRLEGRMKSPVFNHLTATLQGLTTIRAYKAETILKAEFDRHQDRHSSSWFMFISANTAFGFSLDLICLMFIGSITFSLILLGEYFKLTGGDVGLAINQATALTSNIQFLVLFSANISNQLMSVERVLEYRELKPELQPEKPLDPGKTWPKEGNISIENLVMKYEEDGPQVLKDITVHIKPKEKIGIVGRTGAGKSSLIASIFRLTAVEGKIQIDNVNTKDITLEQLRSKVSIIPQDPILFSGTLRYNLDPFDEYSDEVLYRAINEVELRDPNNIINRLENRVMVRGSNYSVGQRQLICLARAIIRNNKILVLDEATANVDPQTDVLIQKTIRDKFSDCTVLTVAHRLNTIIDSDKILVLSNGEVQEFNHPYLLLKNEQSAFRKMVEEAGQTTLKLFEDTSGSNYQRSLDSVKI</sequence>
<evidence type="ECO:0000313" key="13">
    <source>
        <dbReference type="EMBL" id="CAG9854513.1"/>
    </source>
</evidence>
<keyword evidence="4 10" id="KW-0812">Transmembrane</keyword>
<organism evidence="13 14">
    <name type="scientific">Phyllotreta striolata</name>
    <name type="common">Striped flea beetle</name>
    <name type="synonym">Crioceris striolata</name>
    <dbReference type="NCBI Taxonomy" id="444603"/>
    <lineage>
        <taxon>Eukaryota</taxon>
        <taxon>Metazoa</taxon>
        <taxon>Ecdysozoa</taxon>
        <taxon>Arthropoda</taxon>
        <taxon>Hexapoda</taxon>
        <taxon>Insecta</taxon>
        <taxon>Pterygota</taxon>
        <taxon>Neoptera</taxon>
        <taxon>Endopterygota</taxon>
        <taxon>Coleoptera</taxon>
        <taxon>Polyphaga</taxon>
        <taxon>Cucujiformia</taxon>
        <taxon>Chrysomeloidea</taxon>
        <taxon>Chrysomelidae</taxon>
        <taxon>Galerucinae</taxon>
        <taxon>Alticini</taxon>
        <taxon>Phyllotreta</taxon>
    </lineage>
</organism>
<dbReference type="SUPFAM" id="SSF52540">
    <property type="entry name" value="P-loop containing nucleoside triphosphate hydrolases"/>
    <property type="match status" value="2"/>
</dbReference>
<feature type="transmembrane region" description="Helical" evidence="10">
    <location>
        <begin position="759"/>
        <end position="781"/>
    </location>
</feature>
<dbReference type="PANTHER" id="PTHR24223:SF456">
    <property type="entry name" value="MULTIDRUG RESISTANCE-ASSOCIATED PROTEIN LETHAL(2)03659"/>
    <property type="match status" value="1"/>
</dbReference>
<feature type="domain" description="ABC transporter" evidence="11">
    <location>
        <begin position="1037"/>
        <end position="1269"/>
    </location>
</feature>
<feature type="transmembrane region" description="Helical" evidence="10">
    <location>
        <begin position="90"/>
        <end position="110"/>
    </location>
</feature>
<dbReference type="InterPro" id="IPR011527">
    <property type="entry name" value="ABC1_TM_dom"/>
</dbReference>
<dbReference type="Pfam" id="PF00005">
    <property type="entry name" value="ABC_tran"/>
    <property type="match status" value="2"/>
</dbReference>
<evidence type="ECO:0000256" key="8">
    <source>
        <dbReference type="ARBA" id="ARBA00022989"/>
    </source>
</evidence>
<dbReference type="InterPro" id="IPR017871">
    <property type="entry name" value="ABC_transporter-like_CS"/>
</dbReference>
<dbReference type="InterPro" id="IPR003439">
    <property type="entry name" value="ABC_transporter-like_ATP-bd"/>
</dbReference>
<name>A0A9N9TAW7_PHYSR</name>
<dbReference type="Gene3D" id="3.40.50.300">
    <property type="entry name" value="P-loop containing nucleotide triphosphate hydrolases"/>
    <property type="match status" value="2"/>
</dbReference>
<keyword evidence="6" id="KW-0547">Nucleotide-binding</keyword>
<dbReference type="InterPro" id="IPR044746">
    <property type="entry name" value="ABCC_6TM_D1"/>
</dbReference>
<evidence type="ECO:0000256" key="10">
    <source>
        <dbReference type="SAM" id="Phobius"/>
    </source>
</evidence>
<dbReference type="OrthoDB" id="6500128at2759"/>
<feature type="transmembrane region" description="Helical" evidence="10">
    <location>
        <begin position="932"/>
        <end position="963"/>
    </location>
</feature>
<dbReference type="InterPro" id="IPR027417">
    <property type="entry name" value="P-loop_NTPase"/>
</dbReference>
<dbReference type="PROSITE" id="PS50929">
    <property type="entry name" value="ABC_TM1F"/>
    <property type="match status" value="2"/>
</dbReference>
<feature type="transmembrane region" description="Helical" evidence="10">
    <location>
        <begin position="130"/>
        <end position="147"/>
    </location>
</feature>
<keyword evidence="8 10" id="KW-1133">Transmembrane helix</keyword>
<feature type="transmembrane region" description="Helical" evidence="10">
    <location>
        <begin position="207"/>
        <end position="226"/>
    </location>
</feature>
<gene>
    <name evidence="13" type="ORF">PHYEVI_LOCUS975</name>
</gene>
<feature type="transmembrane region" description="Helical" evidence="10">
    <location>
        <begin position="232"/>
        <end position="250"/>
    </location>
</feature>
<comment type="subcellular location">
    <subcellularLocation>
        <location evidence="1">Membrane</location>
        <topology evidence="1">Multi-pass membrane protein</topology>
    </subcellularLocation>
</comment>
<dbReference type="CDD" id="cd03250">
    <property type="entry name" value="ABCC_MRP_domain1"/>
    <property type="match status" value="1"/>
</dbReference>
<dbReference type="FunFam" id="3.40.50.300:FF:000163">
    <property type="entry name" value="Multidrug resistance-associated protein member 4"/>
    <property type="match status" value="1"/>
</dbReference>
<dbReference type="InterPro" id="IPR003593">
    <property type="entry name" value="AAA+_ATPase"/>
</dbReference>
<dbReference type="InterPro" id="IPR036640">
    <property type="entry name" value="ABC1_TM_sf"/>
</dbReference>
<dbReference type="GO" id="GO:0016887">
    <property type="term" value="F:ATP hydrolysis activity"/>
    <property type="evidence" value="ECO:0007669"/>
    <property type="project" value="InterPro"/>
</dbReference>
<dbReference type="InterPro" id="IPR050173">
    <property type="entry name" value="ABC_transporter_C-like"/>
</dbReference>
<evidence type="ECO:0000256" key="7">
    <source>
        <dbReference type="ARBA" id="ARBA00022840"/>
    </source>
</evidence>
<feature type="transmembrane region" description="Helical" evidence="10">
    <location>
        <begin position="830"/>
        <end position="851"/>
    </location>
</feature>
<evidence type="ECO:0000256" key="6">
    <source>
        <dbReference type="ARBA" id="ARBA00022741"/>
    </source>
</evidence>
<evidence type="ECO:0000256" key="5">
    <source>
        <dbReference type="ARBA" id="ARBA00022737"/>
    </source>
</evidence>
<protein>
    <submittedName>
        <fullName evidence="13">Uncharacterized protein</fullName>
    </submittedName>
</protein>
<evidence type="ECO:0000256" key="3">
    <source>
        <dbReference type="ARBA" id="ARBA00022448"/>
    </source>
</evidence>
<dbReference type="EMBL" id="OU900094">
    <property type="protein sequence ID" value="CAG9854513.1"/>
    <property type="molecule type" value="Genomic_DNA"/>
</dbReference>
<evidence type="ECO:0000313" key="14">
    <source>
        <dbReference type="Proteomes" id="UP001153712"/>
    </source>
</evidence>
<evidence type="ECO:0000256" key="2">
    <source>
        <dbReference type="ARBA" id="ARBA00009726"/>
    </source>
</evidence>
<keyword evidence="14" id="KW-1185">Reference proteome</keyword>
<dbReference type="PROSITE" id="PS00211">
    <property type="entry name" value="ABC_TRANSPORTER_1"/>
    <property type="match status" value="2"/>
</dbReference>
<keyword evidence="9 10" id="KW-0472">Membrane</keyword>
<keyword evidence="5" id="KW-0677">Repeat</keyword>
<feature type="domain" description="ABC transporter" evidence="11">
    <location>
        <begin position="410"/>
        <end position="633"/>
    </location>
</feature>
<evidence type="ECO:0000256" key="1">
    <source>
        <dbReference type="ARBA" id="ARBA00004141"/>
    </source>
</evidence>
<dbReference type="GO" id="GO:0005524">
    <property type="term" value="F:ATP binding"/>
    <property type="evidence" value="ECO:0007669"/>
    <property type="project" value="UniProtKB-KW"/>
</dbReference>
<feature type="transmembrane region" description="Helical" evidence="10">
    <location>
        <begin position="857"/>
        <end position="876"/>
    </location>
</feature>
<dbReference type="FunFam" id="1.20.1560.10:FF:000014">
    <property type="entry name" value="Multidrug resistance-associated protein member 4"/>
    <property type="match status" value="1"/>
</dbReference>
<feature type="domain" description="ABC transmembrane type-1" evidence="12">
    <location>
        <begin position="93"/>
        <end position="361"/>
    </location>
</feature>
<feature type="transmembrane region" description="Helical" evidence="10">
    <location>
        <begin position="699"/>
        <end position="718"/>
    </location>
</feature>
<dbReference type="GO" id="GO:0016020">
    <property type="term" value="C:membrane"/>
    <property type="evidence" value="ECO:0007669"/>
    <property type="project" value="UniProtKB-SubCell"/>
</dbReference>
<dbReference type="SUPFAM" id="SSF90123">
    <property type="entry name" value="ABC transporter transmembrane region"/>
    <property type="match status" value="2"/>
</dbReference>
<dbReference type="GO" id="GO:0140359">
    <property type="term" value="F:ABC-type transporter activity"/>
    <property type="evidence" value="ECO:0007669"/>
    <property type="project" value="InterPro"/>
</dbReference>
<evidence type="ECO:0000259" key="11">
    <source>
        <dbReference type="PROSITE" id="PS50893"/>
    </source>
</evidence>
<dbReference type="Gene3D" id="1.20.1560.10">
    <property type="entry name" value="ABC transporter type 1, transmembrane domain"/>
    <property type="match status" value="2"/>
</dbReference>
<dbReference type="Pfam" id="PF00664">
    <property type="entry name" value="ABC_membrane"/>
    <property type="match status" value="2"/>
</dbReference>
<evidence type="ECO:0000259" key="12">
    <source>
        <dbReference type="PROSITE" id="PS50929"/>
    </source>
</evidence>
<dbReference type="CDD" id="cd03244">
    <property type="entry name" value="ABCC_MRP_domain2"/>
    <property type="match status" value="1"/>
</dbReference>
<dbReference type="Proteomes" id="UP001153712">
    <property type="component" value="Chromosome 1"/>
</dbReference>
<keyword evidence="3" id="KW-0813">Transport</keyword>
<evidence type="ECO:0000256" key="4">
    <source>
        <dbReference type="ARBA" id="ARBA00022692"/>
    </source>
</evidence>
<dbReference type="FunFam" id="3.40.50.300:FF:000973">
    <property type="entry name" value="Multidrug resistance-associated protein 4"/>
    <property type="match status" value="1"/>
</dbReference>
<proteinExistence type="inferred from homology"/>
<dbReference type="PROSITE" id="PS50893">
    <property type="entry name" value="ABC_TRANSPORTER_2"/>
    <property type="match status" value="2"/>
</dbReference>
<evidence type="ECO:0000256" key="9">
    <source>
        <dbReference type="ARBA" id="ARBA00023136"/>
    </source>
</evidence>
<comment type="similarity">
    <text evidence="2">Belongs to the ABC transporter superfamily. ABCC family. Conjugate transporter (TC 3.A.1.208) subfamily.</text>
</comment>